<dbReference type="Proteomes" id="UP001331761">
    <property type="component" value="Unassembled WGS sequence"/>
</dbReference>
<evidence type="ECO:0000256" key="2">
    <source>
        <dbReference type="ARBA" id="ARBA00022701"/>
    </source>
</evidence>
<comment type="catalytic activity">
    <reaction evidence="7">
        <text>GTP + H2O = GDP + phosphate + H(+)</text>
        <dbReference type="Rhea" id="RHEA:19669"/>
        <dbReference type="ChEBI" id="CHEBI:15377"/>
        <dbReference type="ChEBI" id="CHEBI:15378"/>
        <dbReference type="ChEBI" id="CHEBI:37565"/>
        <dbReference type="ChEBI" id="CHEBI:43474"/>
        <dbReference type="ChEBI" id="CHEBI:58189"/>
    </reaction>
    <physiologicalReaction direction="left-to-right" evidence="7">
        <dbReference type="Rhea" id="RHEA:19670"/>
    </physiologicalReaction>
</comment>
<gene>
    <name evidence="10" type="ORF">GCK32_009398</name>
</gene>
<dbReference type="Gene3D" id="3.40.50.1440">
    <property type="entry name" value="Tubulin/FtsZ, GTPase domain"/>
    <property type="match status" value="2"/>
</dbReference>
<dbReference type="EMBL" id="WIXE01010564">
    <property type="protein sequence ID" value="KAK5977469.1"/>
    <property type="molecule type" value="Genomic_DNA"/>
</dbReference>
<reference evidence="10 11" key="1">
    <citation type="submission" date="2019-10" db="EMBL/GenBank/DDBJ databases">
        <title>Assembly and Annotation for the nematode Trichostrongylus colubriformis.</title>
        <authorList>
            <person name="Martin J."/>
        </authorList>
    </citation>
    <scope>NUCLEOTIDE SEQUENCE [LARGE SCALE GENOMIC DNA]</scope>
    <source>
        <strain evidence="10">G859</strain>
        <tissue evidence="10">Whole worm</tissue>
    </source>
</reference>
<dbReference type="GO" id="GO:0016787">
    <property type="term" value="F:hydrolase activity"/>
    <property type="evidence" value="ECO:0007669"/>
    <property type="project" value="UniProtKB-KW"/>
</dbReference>
<comment type="similarity">
    <text evidence="1 8">Belongs to the tubulin family.</text>
</comment>
<dbReference type="GO" id="GO:0005525">
    <property type="term" value="F:GTP binding"/>
    <property type="evidence" value="ECO:0007669"/>
    <property type="project" value="UniProtKB-UniRule"/>
</dbReference>
<keyword evidence="2 8" id="KW-0493">Microtubule</keyword>
<evidence type="ECO:0000256" key="6">
    <source>
        <dbReference type="ARBA" id="ARBA00034296"/>
    </source>
</evidence>
<dbReference type="FunFam" id="3.40.50.1440:FF:000016">
    <property type="entry name" value="Tubulin alpha chain"/>
    <property type="match status" value="1"/>
</dbReference>
<keyword evidence="5 8" id="KW-0342">GTP-binding</keyword>
<keyword evidence="4" id="KW-0378">Hydrolase</keyword>
<dbReference type="InterPro" id="IPR036525">
    <property type="entry name" value="Tubulin/FtsZ_GTPase_sf"/>
</dbReference>
<dbReference type="SUPFAM" id="SSF55307">
    <property type="entry name" value="Tubulin C-terminal domain-like"/>
    <property type="match status" value="1"/>
</dbReference>
<dbReference type="InterPro" id="IPR017975">
    <property type="entry name" value="Tubulin_CS"/>
</dbReference>
<evidence type="ECO:0000313" key="11">
    <source>
        <dbReference type="Proteomes" id="UP001331761"/>
    </source>
</evidence>
<keyword evidence="3 8" id="KW-0547">Nucleotide-binding</keyword>
<evidence type="ECO:0000259" key="9">
    <source>
        <dbReference type="SMART" id="SM00864"/>
    </source>
</evidence>
<dbReference type="SMART" id="SM00864">
    <property type="entry name" value="Tubulin"/>
    <property type="match status" value="1"/>
</dbReference>
<evidence type="ECO:0000256" key="1">
    <source>
        <dbReference type="ARBA" id="ARBA00009636"/>
    </source>
</evidence>
<name>A0AAN8FJ31_TRICO</name>
<evidence type="ECO:0000256" key="5">
    <source>
        <dbReference type="ARBA" id="ARBA00023134"/>
    </source>
</evidence>
<dbReference type="InterPro" id="IPR000217">
    <property type="entry name" value="Tubulin"/>
</dbReference>
<evidence type="ECO:0000256" key="3">
    <source>
        <dbReference type="ARBA" id="ARBA00022741"/>
    </source>
</evidence>
<dbReference type="SUPFAM" id="SSF52490">
    <property type="entry name" value="Tubulin nucleotide-binding domain-like"/>
    <property type="match status" value="1"/>
</dbReference>
<comment type="caution">
    <text evidence="10">The sequence shown here is derived from an EMBL/GenBank/DDBJ whole genome shotgun (WGS) entry which is preliminary data.</text>
</comment>
<dbReference type="PRINTS" id="PR01161">
    <property type="entry name" value="TUBULIN"/>
</dbReference>
<feature type="domain" description="Tubulin/FtsZ GTPase" evidence="9">
    <location>
        <begin position="46"/>
        <end position="215"/>
    </location>
</feature>
<organism evidence="10 11">
    <name type="scientific">Trichostrongylus colubriformis</name>
    <name type="common">Black scour worm</name>
    <dbReference type="NCBI Taxonomy" id="6319"/>
    <lineage>
        <taxon>Eukaryota</taxon>
        <taxon>Metazoa</taxon>
        <taxon>Ecdysozoa</taxon>
        <taxon>Nematoda</taxon>
        <taxon>Chromadorea</taxon>
        <taxon>Rhabditida</taxon>
        <taxon>Rhabditina</taxon>
        <taxon>Rhabditomorpha</taxon>
        <taxon>Strongyloidea</taxon>
        <taxon>Trichostrongylidae</taxon>
        <taxon>Trichostrongylus</taxon>
    </lineage>
</organism>
<evidence type="ECO:0000313" key="10">
    <source>
        <dbReference type="EMBL" id="KAK5977469.1"/>
    </source>
</evidence>
<proteinExistence type="inferred from homology"/>
<protein>
    <recommendedName>
        <fullName evidence="8">Tubulin alpha chain</fullName>
    </recommendedName>
</protein>
<sequence>REVISIHVGQAGVQIGNACWELYCLEHSIQPDGTMIDYNDGEQDAYNTFFAETRQGKHVPRCIFVDLEPTVVDEVRTGTYRTLFHPEQLLSGKEDAANCYARGFLVFHSFGGGTGSGFLSLLMERLSTEYGKKPKLEFAIYPAPQISTAMVEPYNSILMTHTTLEHSDCSFMADNEAIYDICRRKLDLARPTYTNLNRLIAQVVSSITASLRFDGALNVDLTEFQTNLVPYPRIHFPLITYRWITLHL</sequence>
<feature type="non-terminal residue" evidence="10">
    <location>
        <position position="1"/>
    </location>
</feature>
<dbReference type="GO" id="GO:0007017">
    <property type="term" value="P:microtubule-based process"/>
    <property type="evidence" value="ECO:0007669"/>
    <property type="project" value="InterPro"/>
</dbReference>
<dbReference type="InterPro" id="IPR008280">
    <property type="entry name" value="Tub_FtsZ_C"/>
</dbReference>
<evidence type="ECO:0000256" key="8">
    <source>
        <dbReference type="RuleBase" id="RU000352"/>
    </source>
</evidence>
<dbReference type="PANTHER" id="PTHR11588">
    <property type="entry name" value="TUBULIN"/>
    <property type="match status" value="1"/>
</dbReference>
<dbReference type="PRINTS" id="PR01162">
    <property type="entry name" value="ALPHATUBULIN"/>
</dbReference>
<comment type="subunit">
    <text evidence="8">Dimer of alpha and beta chains. A typical microtubule is a hollow water-filled tube with an outer diameter of 25 nm and an inner diameter of 15 nM. Alpha-beta heterodimers associate head-to-tail to form protofilaments running lengthwise along the microtubule wall with the beta-tubulin subunit facing the microtubule plus end conferring a structural polarity. Microtubules usually have 13 protofilaments but different protofilament numbers can be found in some organisms and specialized cells.</text>
</comment>
<dbReference type="GO" id="GO:0005200">
    <property type="term" value="F:structural constituent of cytoskeleton"/>
    <property type="evidence" value="ECO:0007669"/>
    <property type="project" value="InterPro"/>
</dbReference>
<keyword evidence="11" id="KW-1185">Reference proteome</keyword>
<dbReference type="Pfam" id="PF00091">
    <property type="entry name" value="Tubulin"/>
    <property type="match status" value="1"/>
</dbReference>
<dbReference type="GO" id="GO:0005874">
    <property type="term" value="C:microtubule"/>
    <property type="evidence" value="ECO:0007669"/>
    <property type="project" value="UniProtKB-KW"/>
</dbReference>
<dbReference type="AlphaFoldDB" id="A0AAN8FJ31"/>
<evidence type="ECO:0000256" key="4">
    <source>
        <dbReference type="ARBA" id="ARBA00022801"/>
    </source>
</evidence>
<accession>A0AAN8FJ31</accession>
<comment type="function">
    <text evidence="6 8">Tubulin is the major constituent of microtubules, a cylinder consisting of laterally associated linear protofilaments composed of alpha- and beta-tubulin heterodimers. Microtubules grow by the addition of GTP-tubulin dimers to the microtubule end, where a stabilizing cap forms. Below the cap, tubulin dimers are in GDP-bound state, owing to GTPase activity of alpha-tubulin.</text>
</comment>
<evidence type="ECO:0000256" key="7">
    <source>
        <dbReference type="ARBA" id="ARBA00049117"/>
    </source>
</evidence>
<dbReference type="InterPro" id="IPR003008">
    <property type="entry name" value="Tubulin_FtsZ_GTPase"/>
</dbReference>
<dbReference type="InterPro" id="IPR002452">
    <property type="entry name" value="Alpha_tubulin"/>
</dbReference>
<dbReference type="PROSITE" id="PS00227">
    <property type="entry name" value="TUBULIN"/>
    <property type="match status" value="1"/>
</dbReference>